<organism evidence="1 2">
    <name type="scientific">Nocardiopsis sinuspersici</name>
    <dbReference type="NCBI Taxonomy" id="501010"/>
    <lineage>
        <taxon>Bacteria</taxon>
        <taxon>Bacillati</taxon>
        <taxon>Actinomycetota</taxon>
        <taxon>Actinomycetes</taxon>
        <taxon>Streptosporangiales</taxon>
        <taxon>Nocardiopsidaceae</taxon>
        <taxon>Nocardiopsis</taxon>
    </lineage>
</organism>
<comment type="caution">
    <text evidence="1">The sequence shown here is derived from an EMBL/GenBank/DDBJ whole genome shotgun (WGS) entry which is preliminary data.</text>
</comment>
<evidence type="ECO:0000313" key="1">
    <source>
        <dbReference type="EMBL" id="OOC52492.1"/>
    </source>
</evidence>
<dbReference type="AlphaFoldDB" id="A0A1V3BVU9"/>
<dbReference type="RefSeq" id="WP_077688834.1">
    <property type="nucleotide sequence ID" value="NZ_MCOK01000001.1"/>
</dbReference>
<evidence type="ECO:0000313" key="2">
    <source>
        <dbReference type="Proteomes" id="UP000189004"/>
    </source>
</evidence>
<reference evidence="2" key="1">
    <citation type="submission" date="2016-08" db="EMBL/GenBank/DDBJ databases">
        <authorList>
            <person name="Tokovenko B."/>
            <person name="Kalinowski J."/>
        </authorList>
    </citation>
    <scope>NUCLEOTIDE SEQUENCE [LARGE SCALE GENOMIC DNA]</scope>
    <source>
        <strain evidence="2">UTMC102</strain>
    </source>
</reference>
<keyword evidence="2" id="KW-1185">Reference proteome</keyword>
<evidence type="ECO:0008006" key="3">
    <source>
        <dbReference type="Google" id="ProtNLM"/>
    </source>
</evidence>
<accession>A0A1V3BVU9</accession>
<dbReference type="EMBL" id="MCOK01000001">
    <property type="protein sequence ID" value="OOC52492.1"/>
    <property type="molecule type" value="Genomic_DNA"/>
</dbReference>
<dbReference type="Proteomes" id="UP000189004">
    <property type="component" value="Unassembled WGS sequence"/>
</dbReference>
<protein>
    <recommendedName>
        <fullName evidence="3">RsbT co-antagonist protein RsbRD N-terminal domain-containing protein</fullName>
    </recommendedName>
</protein>
<name>A0A1V3BVU9_9ACTN</name>
<proteinExistence type="predicted"/>
<sequence>MSHPLNDTELDSLLAELHRDVLHQWSTDFAQRGHSRPERWSDRLMSDLDMTDTDGLNTTRFLQVTIADLLARVTAHLGAEGEFVAHEATGHLCRLLTGLQQSNLTLEQADVLTADLAEAEQHLRAMVNLDFAGSTCRRTHEALDELRASITYLDRHVRARLRRAGHDLAGR</sequence>
<gene>
    <name evidence="1" type="ORF">NOSIN_00455</name>
</gene>